<reference evidence="2" key="1">
    <citation type="submission" date="2020-07" db="EMBL/GenBank/DDBJ databases">
        <title>Genome sequence and genetic diversity analysis of an under-domesticated orphan crop, white fonio (Digitaria exilis).</title>
        <authorList>
            <person name="Bennetzen J.L."/>
            <person name="Chen S."/>
            <person name="Ma X."/>
            <person name="Wang X."/>
            <person name="Yssel A.E.J."/>
            <person name="Chaluvadi S.R."/>
            <person name="Johnson M."/>
            <person name="Gangashetty P."/>
            <person name="Hamidou F."/>
            <person name="Sanogo M.D."/>
            <person name="Zwaenepoel A."/>
            <person name="Wallace J."/>
            <person name="Van De Peer Y."/>
            <person name="Van Deynze A."/>
        </authorList>
    </citation>
    <scope>NUCLEOTIDE SEQUENCE</scope>
    <source>
        <tissue evidence="2">Leaves</tissue>
    </source>
</reference>
<dbReference type="PANTHER" id="PTHR24007:SF7">
    <property type="entry name" value="BRCA1-ASSOCIATED PROTEIN"/>
    <property type="match status" value="1"/>
</dbReference>
<sequence length="202" mass="22872">MATAGKPAASMTPSAAPFSAAQSVDLVFYSGNPRIEERRVVVTFHPDACASSSSFHLPVIPAFQFQVERKPRVCVLTVPNNMTYADFWRFCGEFANQALAMRIVRCLPYHYYVLLITLHAIASFLRNQWVKMMPFSLQIGQLMPVTKKTNFDVLLWSHGVDDKYSVLINFETQKSADDFYQHFNGKQFSPLEVAICFDSAEL</sequence>
<evidence type="ECO:0000259" key="1">
    <source>
        <dbReference type="Pfam" id="PF07576"/>
    </source>
</evidence>
<evidence type="ECO:0000313" key="3">
    <source>
        <dbReference type="Proteomes" id="UP000636709"/>
    </source>
</evidence>
<keyword evidence="3" id="KW-1185">Reference proteome</keyword>
<dbReference type="PANTHER" id="PTHR24007">
    <property type="entry name" value="BRCA1-ASSOCIATED PROTEIN"/>
    <property type="match status" value="1"/>
</dbReference>
<dbReference type="GO" id="GO:0016567">
    <property type="term" value="P:protein ubiquitination"/>
    <property type="evidence" value="ECO:0007669"/>
    <property type="project" value="TreeGrafter"/>
</dbReference>
<accession>A0A835F2X9</accession>
<dbReference type="GO" id="GO:0007265">
    <property type="term" value="P:Ras protein signal transduction"/>
    <property type="evidence" value="ECO:0007669"/>
    <property type="project" value="TreeGrafter"/>
</dbReference>
<protein>
    <recommendedName>
        <fullName evidence="1">BRCA1-associated 2/ETP1 RRM domain-containing protein</fullName>
    </recommendedName>
</protein>
<dbReference type="InterPro" id="IPR011422">
    <property type="entry name" value="BRAP2/ETP1_RRM"/>
</dbReference>
<feature type="domain" description="BRCA1-associated 2/ETP1 RRM" evidence="1">
    <location>
        <begin position="153"/>
        <end position="196"/>
    </location>
</feature>
<dbReference type="GO" id="GO:0005737">
    <property type="term" value="C:cytoplasm"/>
    <property type="evidence" value="ECO:0007669"/>
    <property type="project" value="TreeGrafter"/>
</dbReference>
<proteinExistence type="predicted"/>
<dbReference type="Pfam" id="PF07576">
    <property type="entry name" value="BRAP2"/>
    <property type="match status" value="2"/>
</dbReference>
<dbReference type="Proteomes" id="UP000636709">
    <property type="component" value="Unassembled WGS sequence"/>
</dbReference>
<comment type="caution">
    <text evidence="2">The sequence shown here is derived from an EMBL/GenBank/DDBJ whole genome shotgun (WGS) entry which is preliminary data.</text>
</comment>
<name>A0A835F2X9_9POAL</name>
<dbReference type="OrthoDB" id="273556at2759"/>
<dbReference type="GO" id="GO:0061630">
    <property type="term" value="F:ubiquitin protein ligase activity"/>
    <property type="evidence" value="ECO:0007669"/>
    <property type="project" value="TreeGrafter"/>
</dbReference>
<organism evidence="2 3">
    <name type="scientific">Digitaria exilis</name>
    <dbReference type="NCBI Taxonomy" id="1010633"/>
    <lineage>
        <taxon>Eukaryota</taxon>
        <taxon>Viridiplantae</taxon>
        <taxon>Streptophyta</taxon>
        <taxon>Embryophyta</taxon>
        <taxon>Tracheophyta</taxon>
        <taxon>Spermatophyta</taxon>
        <taxon>Magnoliopsida</taxon>
        <taxon>Liliopsida</taxon>
        <taxon>Poales</taxon>
        <taxon>Poaceae</taxon>
        <taxon>PACMAD clade</taxon>
        <taxon>Panicoideae</taxon>
        <taxon>Panicodae</taxon>
        <taxon>Paniceae</taxon>
        <taxon>Anthephorinae</taxon>
        <taxon>Digitaria</taxon>
    </lineage>
</organism>
<evidence type="ECO:0000313" key="2">
    <source>
        <dbReference type="EMBL" id="KAF8726712.1"/>
    </source>
</evidence>
<dbReference type="AlphaFoldDB" id="A0A835F2X9"/>
<gene>
    <name evidence="2" type="ORF">HU200_019181</name>
</gene>
<feature type="domain" description="BRCA1-associated 2/ETP1 RRM" evidence="1">
    <location>
        <begin position="66"/>
        <end position="119"/>
    </location>
</feature>
<dbReference type="EMBL" id="JACEFO010001646">
    <property type="protein sequence ID" value="KAF8726712.1"/>
    <property type="molecule type" value="Genomic_DNA"/>
</dbReference>